<evidence type="ECO:0000313" key="1">
    <source>
        <dbReference type="EMBL" id="VDM82578.1"/>
    </source>
</evidence>
<dbReference type="InterPro" id="IPR029044">
    <property type="entry name" value="Nucleotide-diphossugar_trans"/>
</dbReference>
<dbReference type="SUPFAM" id="SSF53448">
    <property type="entry name" value="Nucleotide-diphospho-sugar transferases"/>
    <property type="match status" value="1"/>
</dbReference>
<dbReference type="GO" id="GO:0003743">
    <property type="term" value="F:translation initiation factor activity"/>
    <property type="evidence" value="ECO:0007669"/>
    <property type="project" value="TreeGrafter"/>
</dbReference>
<reference evidence="1 2" key="1">
    <citation type="submission" date="2018-11" db="EMBL/GenBank/DDBJ databases">
        <authorList>
            <consortium name="Pathogen Informatics"/>
        </authorList>
    </citation>
    <scope>NUCLEOTIDE SEQUENCE [LARGE SCALE GENOMIC DNA]</scope>
</reference>
<protein>
    <recommendedName>
        <fullName evidence="3">Nucleotidyl transferase domain-containing protein</fullName>
    </recommendedName>
</protein>
<dbReference type="Proteomes" id="UP000270094">
    <property type="component" value="Unassembled WGS sequence"/>
</dbReference>
<organism evidence="1 2">
    <name type="scientific">Strongylus vulgaris</name>
    <name type="common">Blood worm</name>
    <dbReference type="NCBI Taxonomy" id="40348"/>
    <lineage>
        <taxon>Eukaryota</taxon>
        <taxon>Metazoa</taxon>
        <taxon>Ecdysozoa</taxon>
        <taxon>Nematoda</taxon>
        <taxon>Chromadorea</taxon>
        <taxon>Rhabditida</taxon>
        <taxon>Rhabditina</taxon>
        <taxon>Rhabditomorpha</taxon>
        <taxon>Strongyloidea</taxon>
        <taxon>Strongylidae</taxon>
        <taxon>Strongylus</taxon>
    </lineage>
</organism>
<dbReference type="GO" id="GO:0005851">
    <property type="term" value="C:eukaryotic translation initiation factor 2B complex"/>
    <property type="evidence" value="ECO:0007669"/>
    <property type="project" value="TreeGrafter"/>
</dbReference>
<evidence type="ECO:0000313" key="2">
    <source>
        <dbReference type="Proteomes" id="UP000270094"/>
    </source>
</evidence>
<dbReference type="GO" id="GO:0031369">
    <property type="term" value="F:translation initiation factor binding"/>
    <property type="evidence" value="ECO:0007669"/>
    <property type="project" value="TreeGrafter"/>
</dbReference>
<feature type="non-terminal residue" evidence="1">
    <location>
        <position position="237"/>
    </location>
</feature>
<name>A0A3P7LU08_STRVU</name>
<dbReference type="PANTHER" id="PTHR45887">
    <property type="entry name" value="TRANSLATION INITIATION FACTOR EIF-2B SUBUNIT EPSILON"/>
    <property type="match status" value="1"/>
</dbReference>
<sequence>MPPKREQKKDNEPLTGVIVVDSYDPRFAPLSATVGPWCLQPICNVPLIDFTLSWIMRTEIQKVMLVVSEKNAHYMEKVEKRWRNCFESLSLISCKNSMSVGDALRELDTRGLLTNDFLLISNPATFTSSTLKAEIAAFRQRRSENKNNVMTVIYSDLKSPRNAVIGIEKGTKKLKIYHKQEDPSQLEIDKPHFIGDAIIRRDIVDSGIAICSLNISAQFSDNFDFQHRDDVIREILV</sequence>
<gene>
    <name evidence="1" type="ORF">SVUK_LOCUS17576</name>
</gene>
<dbReference type="OrthoDB" id="424572at2759"/>
<dbReference type="InterPro" id="IPR051956">
    <property type="entry name" value="eIF2B_epsilon"/>
</dbReference>
<dbReference type="AlphaFoldDB" id="A0A3P7LU08"/>
<accession>A0A3P7LU08</accession>
<proteinExistence type="predicted"/>
<dbReference type="GO" id="GO:0005085">
    <property type="term" value="F:guanyl-nucleotide exchange factor activity"/>
    <property type="evidence" value="ECO:0007669"/>
    <property type="project" value="TreeGrafter"/>
</dbReference>
<dbReference type="Gene3D" id="3.90.550.10">
    <property type="entry name" value="Spore Coat Polysaccharide Biosynthesis Protein SpsA, Chain A"/>
    <property type="match status" value="1"/>
</dbReference>
<dbReference type="PANTHER" id="PTHR45887:SF1">
    <property type="entry name" value="TRANSLATION INITIATION FACTOR EIF-2B SUBUNIT EPSILON"/>
    <property type="match status" value="1"/>
</dbReference>
<evidence type="ECO:0008006" key="3">
    <source>
        <dbReference type="Google" id="ProtNLM"/>
    </source>
</evidence>
<dbReference type="EMBL" id="UYYB01118348">
    <property type="protein sequence ID" value="VDM82578.1"/>
    <property type="molecule type" value="Genomic_DNA"/>
</dbReference>
<keyword evidence="2" id="KW-1185">Reference proteome</keyword>